<dbReference type="SMART" id="SM00906">
    <property type="entry name" value="Fungal_trans"/>
    <property type="match status" value="1"/>
</dbReference>
<keyword evidence="3" id="KW-0805">Transcription regulation</keyword>
<reference evidence="8 9" key="1">
    <citation type="submission" date="2024-07" db="EMBL/GenBank/DDBJ databases">
        <title>Section-level genome sequencing and comparative genomics of Aspergillus sections Usti and Cavernicolus.</title>
        <authorList>
            <consortium name="Lawrence Berkeley National Laboratory"/>
            <person name="Nybo J.L."/>
            <person name="Vesth T.C."/>
            <person name="Theobald S."/>
            <person name="Frisvad J.C."/>
            <person name="Larsen T.O."/>
            <person name="Kjaerboelling I."/>
            <person name="Rothschild-Mancinelli K."/>
            <person name="Lyhne E.K."/>
            <person name="Kogle M.E."/>
            <person name="Barry K."/>
            <person name="Clum A."/>
            <person name="Na H."/>
            <person name="Ledsgaard L."/>
            <person name="Lin J."/>
            <person name="Lipzen A."/>
            <person name="Kuo A."/>
            <person name="Riley R."/>
            <person name="Mondo S."/>
            <person name="Labutti K."/>
            <person name="Haridas S."/>
            <person name="Pangalinan J."/>
            <person name="Salamov A.A."/>
            <person name="Simmons B.A."/>
            <person name="Magnuson J.K."/>
            <person name="Chen J."/>
            <person name="Drula E."/>
            <person name="Henrissat B."/>
            <person name="Wiebenga A."/>
            <person name="Lubbers R.J."/>
            <person name="Gomes A.C."/>
            <person name="Makela M.R."/>
            <person name="Stajich J."/>
            <person name="Grigoriev I.V."/>
            <person name="Mortensen U.H."/>
            <person name="De Vries R.P."/>
            <person name="Baker S.E."/>
            <person name="Andersen M.R."/>
        </authorList>
    </citation>
    <scope>NUCLEOTIDE SEQUENCE [LARGE SCALE GENOMIC DNA]</scope>
    <source>
        <strain evidence="8 9">CBS 123904</strain>
    </source>
</reference>
<organism evidence="8 9">
    <name type="scientific">Aspergillus pseudoustus</name>
    <dbReference type="NCBI Taxonomy" id="1810923"/>
    <lineage>
        <taxon>Eukaryota</taxon>
        <taxon>Fungi</taxon>
        <taxon>Dikarya</taxon>
        <taxon>Ascomycota</taxon>
        <taxon>Pezizomycotina</taxon>
        <taxon>Eurotiomycetes</taxon>
        <taxon>Eurotiomycetidae</taxon>
        <taxon>Eurotiales</taxon>
        <taxon>Aspergillaceae</taxon>
        <taxon>Aspergillus</taxon>
        <taxon>Aspergillus subgen. Nidulantes</taxon>
    </lineage>
</organism>
<dbReference type="SUPFAM" id="SSF57701">
    <property type="entry name" value="Zn2/Cys6 DNA-binding domain"/>
    <property type="match status" value="1"/>
</dbReference>
<accession>A0ABR4KC77</accession>
<evidence type="ECO:0000256" key="1">
    <source>
        <dbReference type="ARBA" id="ARBA00004123"/>
    </source>
</evidence>
<dbReference type="InterPro" id="IPR001138">
    <property type="entry name" value="Zn2Cys6_DnaBD"/>
</dbReference>
<dbReference type="Pfam" id="PF04082">
    <property type="entry name" value="Fungal_trans"/>
    <property type="match status" value="1"/>
</dbReference>
<dbReference type="PANTHER" id="PTHR47338:SF4">
    <property type="entry name" value="ZN(II)2CYS6 TRANSCRIPTION FACTOR (EUROFUNG)"/>
    <property type="match status" value="1"/>
</dbReference>
<evidence type="ECO:0000256" key="2">
    <source>
        <dbReference type="ARBA" id="ARBA00022723"/>
    </source>
</evidence>
<evidence type="ECO:0000256" key="5">
    <source>
        <dbReference type="ARBA" id="ARBA00023163"/>
    </source>
</evidence>
<evidence type="ECO:0000256" key="3">
    <source>
        <dbReference type="ARBA" id="ARBA00023015"/>
    </source>
</evidence>
<keyword evidence="2" id="KW-0479">Metal-binding</keyword>
<dbReference type="Pfam" id="PF00172">
    <property type="entry name" value="Zn_clus"/>
    <property type="match status" value="1"/>
</dbReference>
<keyword evidence="4" id="KW-0238">DNA-binding</keyword>
<dbReference type="PANTHER" id="PTHR47338">
    <property type="entry name" value="ZN(II)2CYS6 TRANSCRIPTION FACTOR (EUROFUNG)-RELATED"/>
    <property type="match status" value="1"/>
</dbReference>
<comment type="caution">
    <text evidence="8">The sequence shown here is derived from an EMBL/GenBank/DDBJ whole genome shotgun (WGS) entry which is preliminary data.</text>
</comment>
<evidence type="ECO:0000313" key="9">
    <source>
        <dbReference type="Proteomes" id="UP001610446"/>
    </source>
</evidence>
<feature type="domain" description="Zn(2)-C6 fungal-type" evidence="7">
    <location>
        <begin position="15"/>
        <end position="45"/>
    </location>
</feature>
<sequence length="624" mass="69700">MDSIRAQKIKRARQACANCRRRKTRCSGDQPICIHCRRNGRACVYEPYAVTVGDKNIKPSPPTVPDNIDLLQRLNVIESRLAELSGQSPSHSPLDPPQHVLSSVIDTYFTHVHNQPYSYFHETSFRQKFQARALPRSLLLAVLATAVRFTNNEYYSGRTLEVSELYAREAWLAILADDLVSDDTMNLHLVQALNMLAVVDHTAGRINSGWMKLGLAARISQGMGLSREPDARLPAVEQEERRRVFWSVYLLDKLISCGRSRPIVILDRDCLLCLPCTEELFRNGQPHKTPTLGQILSWDAQLTDPPSPFALVIILASNLGRCTQYAYRNKFEDDIPPWDTRSEYSTITWSLLLFESYVKIGDASPLEVDVDGARPEDMGSPRELERQTYANTLFHVCHCLLNHPFLMNVRCQSSRSKVPRSFAARSLQTAVDHAAQLVQILVDAFEAGTLIESSSYAYCLVVAGTILSIAGHSEDQTMPFDASDMLDHFHRAIEGLERLARFWSHARCMSARLRDFHAQSKKLTSLLNPAGSAVNLDHESEELLWSMLDYGTLATNPRSISQTPDLAVPSSPSPGLWGFDGDFLSEIPAGLSNTAGIFDPPSPAVRLSEIESLLTFNNPTGSYI</sequence>
<evidence type="ECO:0000256" key="4">
    <source>
        <dbReference type="ARBA" id="ARBA00023125"/>
    </source>
</evidence>
<keyword evidence="5" id="KW-0804">Transcription</keyword>
<dbReference type="Proteomes" id="UP001610446">
    <property type="component" value="Unassembled WGS sequence"/>
</dbReference>
<dbReference type="PROSITE" id="PS00463">
    <property type="entry name" value="ZN2_CY6_FUNGAL_1"/>
    <property type="match status" value="1"/>
</dbReference>
<protein>
    <recommendedName>
        <fullName evidence="7">Zn(2)-C6 fungal-type domain-containing protein</fullName>
    </recommendedName>
</protein>
<evidence type="ECO:0000256" key="6">
    <source>
        <dbReference type="ARBA" id="ARBA00023242"/>
    </source>
</evidence>
<proteinExistence type="predicted"/>
<dbReference type="Gene3D" id="4.10.240.10">
    <property type="entry name" value="Zn(2)-C6 fungal-type DNA-binding domain"/>
    <property type="match status" value="1"/>
</dbReference>
<dbReference type="EMBL" id="JBFXLU010000046">
    <property type="protein sequence ID" value="KAL2848892.1"/>
    <property type="molecule type" value="Genomic_DNA"/>
</dbReference>
<evidence type="ECO:0000313" key="8">
    <source>
        <dbReference type="EMBL" id="KAL2848892.1"/>
    </source>
</evidence>
<keyword evidence="6" id="KW-0539">Nucleus</keyword>
<dbReference type="InterPro" id="IPR050815">
    <property type="entry name" value="TF_fung"/>
</dbReference>
<gene>
    <name evidence="8" type="ORF">BJY01DRAFT_262417</name>
</gene>
<dbReference type="PROSITE" id="PS50048">
    <property type="entry name" value="ZN2_CY6_FUNGAL_2"/>
    <property type="match status" value="1"/>
</dbReference>
<dbReference type="InterPro" id="IPR036864">
    <property type="entry name" value="Zn2-C6_fun-type_DNA-bd_sf"/>
</dbReference>
<dbReference type="SMART" id="SM00066">
    <property type="entry name" value="GAL4"/>
    <property type="match status" value="1"/>
</dbReference>
<evidence type="ECO:0000259" key="7">
    <source>
        <dbReference type="PROSITE" id="PS50048"/>
    </source>
</evidence>
<dbReference type="CDD" id="cd12148">
    <property type="entry name" value="fungal_TF_MHR"/>
    <property type="match status" value="1"/>
</dbReference>
<dbReference type="InterPro" id="IPR007219">
    <property type="entry name" value="XnlR_reg_dom"/>
</dbReference>
<name>A0ABR4KC77_9EURO</name>
<comment type="subcellular location">
    <subcellularLocation>
        <location evidence="1">Nucleus</location>
    </subcellularLocation>
</comment>
<dbReference type="CDD" id="cd00067">
    <property type="entry name" value="GAL4"/>
    <property type="match status" value="1"/>
</dbReference>
<keyword evidence="9" id="KW-1185">Reference proteome</keyword>